<comment type="subcellular location">
    <subcellularLocation>
        <location evidence="1">Membrane</location>
        <topology evidence="1">Multi-pass membrane protein</topology>
    </subcellularLocation>
</comment>
<dbReference type="GeneID" id="17269614"/>
<proteinExistence type="inferred from homology"/>
<evidence type="ECO:0000313" key="9">
    <source>
        <dbReference type="EnsemblProtists" id="EOD24068"/>
    </source>
</evidence>
<dbReference type="GO" id="GO:0016020">
    <property type="term" value="C:membrane"/>
    <property type="evidence" value="ECO:0007669"/>
    <property type="project" value="UniProtKB-SubCell"/>
</dbReference>
<keyword evidence="5" id="KW-0325">Glycoprotein</keyword>
<evidence type="ECO:0000256" key="5">
    <source>
        <dbReference type="ARBA" id="ARBA00023180"/>
    </source>
</evidence>
<sequence length="167" mass="17637">MALVGCGVGLGIAFSVLLLATQNLVVATACIATIACVLCTVIGAVVFRGWQLGSSEAICLMTLTGFSVDYVVHLAHSYMDSGSLAAVERAHDALRTMGVSVFWGMLTSVIAAAVLTMCLLQPLHKFGLFFLLTIIFSYLWSTLFLMPLLATIGPRPLTAAAKVQQAP</sequence>
<protein>
    <recommendedName>
        <fullName evidence="8">SSD domain-containing protein</fullName>
    </recommendedName>
</protein>
<evidence type="ECO:0000256" key="4">
    <source>
        <dbReference type="ARBA" id="ARBA00023136"/>
    </source>
</evidence>
<feature type="transmembrane region" description="Helical" evidence="7">
    <location>
        <begin position="25"/>
        <end position="46"/>
    </location>
</feature>
<dbReference type="SUPFAM" id="SSF82866">
    <property type="entry name" value="Multidrug efflux transporter AcrB transmembrane domain"/>
    <property type="match status" value="1"/>
</dbReference>
<keyword evidence="3 7" id="KW-1133">Transmembrane helix</keyword>
<evidence type="ECO:0000256" key="3">
    <source>
        <dbReference type="ARBA" id="ARBA00022989"/>
    </source>
</evidence>
<evidence type="ECO:0000256" key="1">
    <source>
        <dbReference type="ARBA" id="ARBA00004141"/>
    </source>
</evidence>
<dbReference type="InterPro" id="IPR000731">
    <property type="entry name" value="SSD"/>
</dbReference>
<feature type="transmembrane region" description="Helical" evidence="7">
    <location>
        <begin position="99"/>
        <end position="120"/>
    </location>
</feature>
<keyword evidence="2 7" id="KW-0812">Transmembrane</keyword>
<feature type="transmembrane region" description="Helical" evidence="7">
    <location>
        <begin position="58"/>
        <end position="79"/>
    </location>
</feature>
<dbReference type="RefSeq" id="XP_005776497.1">
    <property type="nucleotide sequence ID" value="XM_005776440.1"/>
</dbReference>
<dbReference type="PANTHER" id="PTHR45951">
    <property type="entry name" value="PROTEIN DISPATCHED-RELATED"/>
    <property type="match status" value="1"/>
</dbReference>
<dbReference type="STRING" id="2903.R1CMA0"/>
<dbReference type="Gene3D" id="1.20.1640.10">
    <property type="entry name" value="Multidrug efflux transporter AcrB transmembrane domain"/>
    <property type="match status" value="1"/>
</dbReference>
<dbReference type="Proteomes" id="UP000013827">
    <property type="component" value="Unassembled WGS sequence"/>
</dbReference>
<evidence type="ECO:0000259" key="8">
    <source>
        <dbReference type="PROSITE" id="PS50156"/>
    </source>
</evidence>
<dbReference type="InterPro" id="IPR052081">
    <property type="entry name" value="Dispatched_Hh_regulator"/>
</dbReference>
<feature type="transmembrane region" description="Helical" evidence="7">
    <location>
        <begin position="127"/>
        <end position="150"/>
    </location>
</feature>
<dbReference type="HOGENOM" id="CLU_1597518_0_0_1"/>
<dbReference type="PROSITE" id="PS50156">
    <property type="entry name" value="SSD"/>
    <property type="match status" value="1"/>
</dbReference>
<dbReference type="KEGG" id="ehx:EMIHUDRAFT_207152"/>
<dbReference type="PaxDb" id="2903-EOD24068"/>
<evidence type="ECO:0000256" key="7">
    <source>
        <dbReference type="SAM" id="Phobius"/>
    </source>
</evidence>
<evidence type="ECO:0000256" key="6">
    <source>
        <dbReference type="ARBA" id="ARBA00038046"/>
    </source>
</evidence>
<evidence type="ECO:0000313" key="10">
    <source>
        <dbReference type="Proteomes" id="UP000013827"/>
    </source>
</evidence>
<evidence type="ECO:0000256" key="2">
    <source>
        <dbReference type="ARBA" id="ARBA00022692"/>
    </source>
</evidence>
<name>A0A0D3JKN3_EMIH1</name>
<organism evidence="9 10">
    <name type="scientific">Emiliania huxleyi (strain CCMP1516)</name>
    <dbReference type="NCBI Taxonomy" id="280463"/>
    <lineage>
        <taxon>Eukaryota</taxon>
        <taxon>Haptista</taxon>
        <taxon>Haptophyta</taxon>
        <taxon>Prymnesiophyceae</taxon>
        <taxon>Isochrysidales</taxon>
        <taxon>Noelaerhabdaceae</taxon>
        <taxon>Emiliania</taxon>
    </lineage>
</organism>
<dbReference type="EnsemblProtists" id="EOD24068">
    <property type="protein sequence ID" value="EOD24068"/>
    <property type="gene ID" value="EMIHUDRAFT_207152"/>
</dbReference>
<feature type="domain" description="SSD" evidence="8">
    <location>
        <begin position="38"/>
        <end position="151"/>
    </location>
</feature>
<accession>A0A0D3JKN3</accession>
<dbReference type="PANTHER" id="PTHR45951:SF7">
    <property type="entry name" value="SSD DOMAIN-CONTAINING PROTEIN"/>
    <property type="match status" value="1"/>
</dbReference>
<reference evidence="9" key="2">
    <citation type="submission" date="2024-10" db="UniProtKB">
        <authorList>
            <consortium name="EnsemblProtists"/>
        </authorList>
    </citation>
    <scope>IDENTIFICATION</scope>
</reference>
<reference evidence="10" key="1">
    <citation type="journal article" date="2013" name="Nature">
        <title>Pan genome of the phytoplankton Emiliania underpins its global distribution.</title>
        <authorList>
            <person name="Read B.A."/>
            <person name="Kegel J."/>
            <person name="Klute M.J."/>
            <person name="Kuo A."/>
            <person name="Lefebvre S.C."/>
            <person name="Maumus F."/>
            <person name="Mayer C."/>
            <person name="Miller J."/>
            <person name="Monier A."/>
            <person name="Salamov A."/>
            <person name="Young J."/>
            <person name="Aguilar M."/>
            <person name="Claverie J.M."/>
            <person name="Frickenhaus S."/>
            <person name="Gonzalez K."/>
            <person name="Herman E.K."/>
            <person name="Lin Y.C."/>
            <person name="Napier J."/>
            <person name="Ogata H."/>
            <person name="Sarno A.F."/>
            <person name="Shmutz J."/>
            <person name="Schroeder D."/>
            <person name="de Vargas C."/>
            <person name="Verret F."/>
            <person name="von Dassow P."/>
            <person name="Valentin K."/>
            <person name="Van de Peer Y."/>
            <person name="Wheeler G."/>
            <person name="Dacks J.B."/>
            <person name="Delwiche C.F."/>
            <person name="Dyhrman S.T."/>
            <person name="Glockner G."/>
            <person name="John U."/>
            <person name="Richards T."/>
            <person name="Worden A.Z."/>
            <person name="Zhang X."/>
            <person name="Grigoriev I.V."/>
            <person name="Allen A.E."/>
            <person name="Bidle K."/>
            <person name="Borodovsky M."/>
            <person name="Bowler C."/>
            <person name="Brownlee C."/>
            <person name="Cock J.M."/>
            <person name="Elias M."/>
            <person name="Gladyshev V.N."/>
            <person name="Groth M."/>
            <person name="Guda C."/>
            <person name="Hadaegh A."/>
            <person name="Iglesias-Rodriguez M.D."/>
            <person name="Jenkins J."/>
            <person name="Jones B.M."/>
            <person name="Lawson T."/>
            <person name="Leese F."/>
            <person name="Lindquist E."/>
            <person name="Lobanov A."/>
            <person name="Lomsadze A."/>
            <person name="Malik S.B."/>
            <person name="Marsh M.E."/>
            <person name="Mackinder L."/>
            <person name="Mock T."/>
            <person name="Mueller-Roeber B."/>
            <person name="Pagarete A."/>
            <person name="Parker M."/>
            <person name="Probert I."/>
            <person name="Quesneville H."/>
            <person name="Raines C."/>
            <person name="Rensing S.A."/>
            <person name="Riano-Pachon D.M."/>
            <person name="Richier S."/>
            <person name="Rokitta S."/>
            <person name="Shiraiwa Y."/>
            <person name="Soanes D.M."/>
            <person name="van der Giezen M."/>
            <person name="Wahlund T.M."/>
            <person name="Williams B."/>
            <person name="Wilson W."/>
            <person name="Wolfe G."/>
            <person name="Wurch L.L."/>
        </authorList>
    </citation>
    <scope>NUCLEOTIDE SEQUENCE</scope>
</reference>
<comment type="similarity">
    <text evidence="6">Belongs to the dispatched family.</text>
</comment>
<keyword evidence="4 7" id="KW-0472">Membrane</keyword>
<dbReference type="AlphaFoldDB" id="A0A0D3JKN3"/>
<keyword evidence="10" id="KW-1185">Reference proteome</keyword>
<dbReference type="GO" id="GO:0022857">
    <property type="term" value="F:transmembrane transporter activity"/>
    <property type="evidence" value="ECO:0007669"/>
    <property type="project" value="TreeGrafter"/>
</dbReference>
<dbReference type="eggNOG" id="KOG3664">
    <property type="taxonomic scope" value="Eukaryota"/>
</dbReference>